<dbReference type="InterPro" id="IPR023353">
    <property type="entry name" value="LemA-like_dom_sf"/>
</dbReference>
<dbReference type="SUPFAM" id="SSF140478">
    <property type="entry name" value="LemA-like"/>
    <property type="match status" value="1"/>
</dbReference>
<gene>
    <name evidence="7" type="ORF">AB5I84_04100</name>
</gene>
<keyword evidence="6" id="KW-0175">Coiled coil</keyword>
<evidence type="ECO:0000256" key="3">
    <source>
        <dbReference type="ARBA" id="ARBA00022692"/>
    </source>
</evidence>
<keyword evidence="8" id="KW-1185">Reference proteome</keyword>
<proteinExistence type="inferred from homology"/>
<evidence type="ECO:0000313" key="7">
    <source>
        <dbReference type="EMBL" id="MEY1661327.1"/>
    </source>
</evidence>
<dbReference type="EMBL" id="JBGCUO010000001">
    <property type="protein sequence ID" value="MEY1661327.1"/>
    <property type="molecule type" value="Genomic_DNA"/>
</dbReference>
<evidence type="ECO:0000256" key="1">
    <source>
        <dbReference type="ARBA" id="ARBA00004167"/>
    </source>
</evidence>
<dbReference type="Proteomes" id="UP001562065">
    <property type="component" value="Unassembled WGS sequence"/>
</dbReference>
<dbReference type="PANTHER" id="PTHR34478:SF1">
    <property type="entry name" value="PROTEIN LEMA"/>
    <property type="match status" value="1"/>
</dbReference>
<comment type="subcellular location">
    <subcellularLocation>
        <location evidence="1">Membrane</location>
        <topology evidence="1">Single-pass membrane protein</topology>
    </subcellularLocation>
</comment>
<keyword evidence="5" id="KW-0472">Membrane</keyword>
<comment type="similarity">
    <text evidence="2">Belongs to the LemA family.</text>
</comment>
<evidence type="ECO:0000256" key="4">
    <source>
        <dbReference type="ARBA" id="ARBA00022989"/>
    </source>
</evidence>
<dbReference type="InterPro" id="IPR007156">
    <property type="entry name" value="MamQ_LemA"/>
</dbReference>
<protein>
    <submittedName>
        <fullName evidence="7">LemA family protein</fullName>
    </submittedName>
</protein>
<dbReference type="PANTHER" id="PTHR34478">
    <property type="entry name" value="PROTEIN LEMA"/>
    <property type="match status" value="1"/>
</dbReference>
<dbReference type="Gene3D" id="1.20.1440.20">
    <property type="entry name" value="LemA-like domain"/>
    <property type="match status" value="1"/>
</dbReference>
<comment type="caution">
    <text evidence="7">The sequence shown here is derived from an EMBL/GenBank/DDBJ whole genome shotgun (WGS) entry which is preliminary data.</text>
</comment>
<reference evidence="7 8" key="1">
    <citation type="submission" date="2024-07" db="EMBL/GenBank/DDBJ databases">
        <authorList>
            <person name="Ren Q."/>
        </authorList>
    </citation>
    <scope>NUCLEOTIDE SEQUENCE [LARGE SCALE GENOMIC DNA]</scope>
    <source>
        <strain evidence="7 8">REN37</strain>
    </source>
</reference>
<sequence length="196" mass="22209">MTSYVTLAVLLLALVLSVGVYNRLITLRNRFRNAFAQIDVQLQRRYDLIPNLVDTARAYMEHEAGTLTRITEARNSADSARQRASRAPEDGVAIDALGQAETALRRSLMDFNAVVENYPELRANESIRQLMEELSSTENRVGFARQAFNDAVMFYNTYREQFPNSIIAGLFKSRFTPAEPLTLDTPEARRAPRVSF</sequence>
<dbReference type="Pfam" id="PF04011">
    <property type="entry name" value="LemA"/>
    <property type="match status" value="1"/>
</dbReference>
<evidence type="ECO:0000256" key="2">
    <source>
        <dbReference type="ARBA" id="ARBA00008854"/>
    </source>
</evidence>
<evidence type="ECO:0000313" key="8">
    <source>
        <dbReference type="Proteomes" id="UP001562065"/>
    </source>
</evidence>
<organism evidence="7 8">
    <name type="scientific">Isoalcanivorax beigongshangi</name>
    <dbReference type="NCBI Taxonomy" id="3238810"/>
    <lineage>
        <taxon>Bacteria</taxon>
        <taxon>Pseudomonadati</taxon>
        <taxon>Pseudomonadota</taxon>
        <taxon>Gammaproteobacteria</taxon>
        <taxon>Oceanospirillales</taxon>
        <taxon>Alcanivoracaceae</taxon>
        <taxon>Isoalcanivorax</taxon>
    </lineage>
</organism>
<name>A0ABV4AFM5_9GAMM</name>
<evidence type="ECO:0000256" key="6">
    <source>
        <dbReference type="SAM" id="Coils"/>
    </source>
</evidence>
<accession>A0ABV4AFM5</accession>
<feature type="coiled-coil region" evidence="6">
    <location>
        <begin position="120"/>
        <end position="147"/>
    </location>
</feature>
<keyword evidence="4" id="KW-1133">Transmembrane helix</keyword>
<keyword evidence="3" id="KW-0812">Transmembrane</keyword>
<evidence type="ECO:0000256" key="5">
    <source>
        <dbReference type="ARBA" id="ARBA00023136"/>
    </source>
</evidence>
<dbReference type="RefSeq" id="WP_369454585.1">
    <property type="nucleotide sequence ID" value="NZ_JBGCUO010000001.1"/>
</dbReference>